<name>A0ABY5D376_9ACTN</name>
<sequence length="354" mass="38295">MTVTRSDSGAATGPDPSTHEAPEVQPPQSAAPPKADHRLKALRMFATSITVFTVLGHLFLGFEQSPITPIAAILFGYALDLVLETLDARAEGREPGYAGGLGKMVDYLLPTHIAGLACALLLWGNASLWPYLFAVAVAVSSKYLFRLSVRGRKRHFLNPSNFGIAVTLLIFPWVGIAPPYHFTNNTFGTVDWLISLGILMAGTMLNVNLTKRWPLILAWVGGFALQAVLRWLFLDHMLLAALMPMTGVAFILFTNYMITDPGTTPSKPRNQMVFGFTTAMVYGLLVSFNIVFGLFFALVITCVLRGLVLVGAPFMPGAAATAPPTVTTPPDSGRTSASEETSTPNTREPRESHE</sequence>
<evidence type="ECO:0000256" key="2">
    <source>
        <dbReference type="SAM" id="Phobius"/>
    </source>
</evidence>
<keyword evidence="2" id="KW-0812">Transmembrane</keyword>
<feature type="transmembrane region" description="Helical" evidence="2">
    <location>
        <begin position="41"/>
        <end position="60"/>
    </location>
</feature>
<dbReference type="RefSeq" id="WP_254417098.1">
    <property type="nucleotide sequence ID" value="NZ_BAAAJB010000011.1"/>
</dbReference>
<evidence type="ECO:0000313" key="3">
    <source>
        <dbReference type="EMBL" id="USY17533.1"/>
    </source>
</evidence>
<feature type="compositionally biased region" description="Low complexity" evidence="1">
    <location>
        <begin position="320"/>
        <end position="330"/>
    </location>
</feature>
<feature type="transmembrane region" description="Helical" evidence="2">
    <location>
        <begin position="216"/>
        <end position="233"/>
    </location>
</feature>
<keyword evidence="2" id="KW-1133">Transmembrane helix</keyword>
<keyword evidence="4" id="KW-1185">Reference proteome</keyword>
<proteinExistence type="predicted"/>
<feature type="region of interest" description="Disordered" evidence="1">
    <location>
        <begin position="1"/>
        <end position="33"/>
    </location>
</feature>
<feature type="transmembrane region" description="Helical" evidence="2">
    <location>
        <begin position="161"/>
        <end position="180"/>
    </location>
</feature>
<feature type="region of interest" description="Disordered" evidence="1">
    <location>
        <begin position="320"/>
        <end position="354"/>
    </location>
</feature>
<evidence type="ECO:0000313" key="4">
    <source>
        <dbReference type="Proteomes" id="UP001055940"/>
    </source>
</evidence>
<feature type="compositionally biased region" description="Polar residues" evidence="1">
    <location>
        <begin position="333"/>
        <end position="346"/>
    </location>
</feature>
<protein>
    <submittedName>
        <fullName evidence="3">Enediyne biosynthesis protein UnbU</fullName>
    </submittedName>
</protein>
<keyword evidence="2" id="KW-0472">Membrane</keyword>
<feature type="transmembrane region" description="Helical" evidence="2">
    <location>
        <begin position="279"/>
        <end position="308"/>
    </location>
</feature>
<feature type="transmembrane region" description="Helical" evidence="2">
    <location>
        <begin position="239"/>
        <end position="258"/>
    </location>
</feature>
<evidence type="ECO:0000256" key="1">
    <source>
        <dbReference type="SAM" id="MobiDB-lite"/>
    </source>
</evidence>
<accession>A0ABY5D376</accession>
<dbReference type="EMBL" id="CP099837">
    <property type="protein sequence ID" value="USY17533.1"/>
    <property type="molecule type" value="Genomic_DNA"/>
</dbReference>
<reference evidence="3" key="1">
    <citation type="submission" date="2022-06" db="EMBL/GenBank/DDBJ databases">
        <authorList>
            <person name="Ping M."/>
        </authorList>
    </citation>
    <scope>NUCLEOTIDE SEQUENCE</scope>
    <source>
        <strain evidence="3">JCM11759T</strain>
    </source>
</reference>
<dbReference type="Proteomes" id="UP001055940">
    <property type="component" value="Chromosome"/>
</dbReference>
<organism evidence="3 4">
    <name type="scientific">Nocardiopsis exhalans</name>
    <dbReference type="NCBI Taxonomy" id="163604"/>
    <lineage>
        <taxon>Bacteria</taxon>
        <taxon>Bacillati</taxon>
        <taxon>Actinomycetota</taxon>
        <taxon>Actinomycetes</taxon>
        <taxon>Streptosporangiales</taxon>
        <taxon>Nocardiopsidaceae</taxon>
        <taxon>Nocardiopsis</taxon>
    </lineage>
</organism>
<feature type="transmembrane region" description="Helical" evidence="2">
    <location>
        <begin position="192"/>
        <end position="209"/>
    </location>
</feature>
<gene>
    <name evidence="3" type="ORF">NE857_19540</name>
</gene>